<evidence type="ECO:0000313" key="4">
    <source>
        <dbReference type="Proteomes" id="UP000013190"/>
    </source>
</evidence>
<feature type="domain" description="Chorismate-utilising enzyme C-terminal" evidence="2">
    <location>
        <begin position="179"/>
        <end position="433"/>
    </location>
</feature>
<organism evidence="3 4">
    <name type="scientific">Acinetobacter modestus</name>
    <dbReference type="NCBI Taxonomy" id="1776740"/>
    <lineage>
        <taxon>Bacteria</taxon>
        <taxon>Pseudomonadati</taxon>
        <taxon>Pseudomonadota</taxon>
        <taxon>Gammaproteobacteria</taxon>
        <taxon>Moraxellales</taxon>
        <taxon>Moraxellaceae</taxon>
        <taxon>Acinetobacter</taxon>
    </lineage>
</organism>
<dbReference type="PANTHER" id="PTHR11236:SF50">
    <property type="entry name" value="AMINODEOXYCHORISMATE SYNTHASE COMPONENT 1"/>
    <property type="match status" value="1"/>
</dbReference>
<dbReference type="PRINTS" id="PR00095">
    <property type="entry name" value="ANTSNTHASEI"/>
</dbReference>
<dbReference type="GeneID" id="92836325"/>
<feature type="compositionally biased region" description="Basic and acidic residues" evidence="1">
    <location>
        <begin position="269"/>
        <end position="288"/>
    </location>
</feature>
<sequence>MSHFQQKLDTQLTSAFDLLIQLNELTGLVYLYDNHTPTIGFLPQEFLVLEQSELKKFYKTQFNKYKNEQATLPISDFLNFQANSESSMKTTFSGGYIGFFSYDYSANQFIRMVSRNQPCFFLGLYSTFLKFQDDAWYFYSNENEAESIYQNVINLLNQPINIQKTPFSLLEKCYPRWSKQQYLHAFNQVQEYIKAGDCYQINLTQEFIAKTQGSLLDRAQDLWALTHAPYAAYLKIHDFELLSCSPELFIEFQTNRKIKTRPIKGTMPRFDDAEQDQQSKDQLSRSEKDQAENVMIVDLLRNDLSVYAETGSVETTKLFEIESFNQVHHMVSEITATLKKEVNPMQMLLSALPGGSITGAPKIRAMQIIDELEGAPRGAYCGSLGYFNFDGTGCWNILIRSIQKSQDQLSMWAGGGITVASDAEAEYQECFDKISAMLDLLNTWQKSEN</sequence>
<evidence type="ECO:0000313" key="3">
    <source>
        <dbReference type="EMBL" id="ENU26105.1"/>
    </source>
</evidence>
<reference evidence="3 4" key="2">
    <citation type="journal article" date="2016" name="Int. J. Syst. Evol. Microbiol.">
        <title>Taxonomy of haemolytic and/or proteolytic strains of the genus Acinetobacter with the proposal of Acinetobacter courvalinii sp. nov. (genomic species 14 sensu Bouvet &amp; Jeanjean), Acinetobacter dispersus sp. nov. (genomic species 17), Acinetobacter modestus sp. nov., Acinetobacter proteolyticus sp. nov. and Acinetobacter vivianii sp. nov.</title>
        <authorList>
            <person name="Nemec A."/>
            <person name="Radolfova-Krizova L."/>
            <person name="Maixnerova M."/>
            <person name="Vrestiakova E."/>
            <person name="Jezek P."/>
            <person name="Sedo O."/>
        </authorList>
    </citation>
    <scope>NUCLEOTIDE SEQUENCE [LARGE SCALE GENOMIC DNA]</scope>
    <source>
        <strain evidence="3 4">NIPH 236</strain>
    </source>
</reference>
<dbReference type="Proteomes" id="UP000013190">
    <property type="component" value="Unassembled WGS sequence"/>
</dbReference>
<dbReference type="InterPro" id="IPR015890">
    <property type="entry name" value="Chorismate_C"/>
</dbReference>
<comment type="caution">
    <text evidence="3">The sequence shown here is derived from an EMBL/GenBank/DDBJ whole genome shotgun (WGS) entry which is preliminary data.</text>
</comment>
<accession>A0ABN0JLU3</accession>
<dbReference type="Pfam" id="PF00425">
    <property type="entry name" value="Chorismate_bind"/>
    <property type="match status" value="1"/>
</dbReference>
<dbReference type="EMBL" id="APOJ01000029">
    <property type="protein sequence ID" value="ENU26105.1"/>
    <property type="molecule type" value="Genomic_DNA"/>
</dbReference>
<gene>
    <name evidence="3" type="ORF">F992_02978</name>
</gene>
<dbReference type="PANTHER" id="PTHR11236">
    <property type="entry name" value="AMINOBENZOATE/ANTHRANILATE SYNTHASE"/>
    <property type="match status" value="1"/>
</dbReference>
<dbReference type="InterPro" id="IPR005801">
    <property type="entry name" value="ADC_synthase"/>
</dbReference>
<reference evidence="4" key="1">
    <citation type="submission" date="2013-02" db="EMBL/GenBank/DDBJ databases">
        <title>The Genome Sequence of Acinetobacter sp. NIPH 236.</title>
        <authorList>
            <consortium name="The Broad Institute Genome Sequencing Platform"/>
            <consortium name="The Broad Institute Genome Sequencing Center for Infectious Disease"/>
            <person name="Cerqueira G."/>
            <person name="Feldgarden M."/>
            <person name="Courvalin P."/>
            <person name="Perichon B."/>
            <person name="Grillot-Courvalin C."/>
            <person name="Clermont D."/>
            <person name="Rocha E."/>
            <person name="Yoon E.-J."/>
            <person name="Nemec A."/>
            <person name="Walker B."/>
            <person name="Young S.K."/>
            <person name="Zeng Q."/>
            <person name="Gargeya S."/>
            <person name="Fitzgerald M."/>
            <person name="Haas B."/>
            <person name="Abouelleil A."/>
            <person name="Alvarado L."/>
            <person name="Arachchi H.M."/>
            <person name="Berlin A.M."/>
            <person name="Chapman S.B."/>
            <person name="Dewar J."/>
            <person name="Goldberg J."/>
            <person name="Griggs A."/>
            <person name="Gujja S."/>
            <person name="Hansen M."/>
            <person name="Howarth C."/>
            <person name="Imamovic A."/>
            <person name="Larimer J."/>
            <person name="McCowan C."/>
            <person name="Murphy C."/>
            <person name="Neiman D."/>
            <person name="Pearson M."/>
            <person name="Priest M."/>
            <person name="Roberts A."/>
            <person name="Saif S."/>
            <person name="Shea T."/>
            <person name="Sisk P."/>
            <person name="Sykes S."/>
            <person name="Wortman J."/>
            <person name="Nusbaum C."/>
            <person name="Birren B."/>
        </authorList>
    </citation>
    <scope>NUCLEOTIDE SEQUENCE [LARGE SCALE GENOMIC DNA]</scope>
    <source>
        <strain evidence="4">NIPH 236</strain>
    </source>
</reference>
<dbReference type="InterPro" id="IPR019999">
    <property type="entry name" value="Anth_synth_I-like"/>
</dbReference>
<evidence type="ECO:0000259" key="2">
    <source>
        <dbReference type="Pfam" id="PF00425"/>
    </source>
</evidence>
<name>A0ABN0JLU3_9GAMM</name>
<evidence type="ECO:0000256" key="1">
    <source>
        <dbReference type="SAM" id="MobiDB-lite"/>
    </source>
</evidence>
<keyword evidence="4" id="KW-1185">Reference proteome</keyword>
<dbReference type="RefSeq" id="WP_004663833.1">
    <property type="nucleotide sequence ID" value="NZ_BMDV01000006.1"/>
</dbReference>
<feature type="region of interest" description="Disordered" evidence="1">
    <location>
        <begin position="263"/>
        <end position="288"/>
    </location>
</feature>
<proteinExistence type="predicted"/>
<dbReference type="Gene3D" id="3.60.120.10">
    <property type="entry name" value="Anthranilate synthase"/>
    <property type="match status" value="1"/>
</dbReference>
<dbReference type="SUPFAM" id="SSF56322">
    <property type="entry name" value="ADC synthase"/>
    <property type="match status" value="1"/>
</dbReference>
<protein>
    <recommendedName>
        <fullName evidence="2">Chorismate-utilising enzyme C-terminal domain-containing protein</fullName>
    </recommendedName>
</protein>